<evidence type="ECO:0000313" key="3">
    <source>
        <dbReference type="Proteomes" id="UP001178507"/>
    </source>
</evidence>
<dbReference type="AlphaFoldDB" id="A0AA36ITI0"/>
<reference evidence="2" key="1">
    <citation type="submission" date="2023-08" db="EMBL/GenBank/DDBJ databases">
        <authorList>
            <person name="Chen Y."/>
            <person name="Shah S."/>
            <person name="Dougan E. K."/>
            <person name="Thang M."/>
            <person name="Chan C."/>
        </authorList>
    </citation>
    <scope>NUCLEOTIDE SEQUENCE</scope>
</reference>
<dbReference type="Gene3D" id="3.30.710.10">
    <property type="entry name" value="Potassium Channel Kv1.1, Chain A"/>
    <property type="match status" value="1"/>
</dbReference>
<gene>
    <name evidence="2" type="ORF">EVOR1521_LOCUS18139</name>
</gene>
<dbReference type="Pfam" id="PF00651">
    <property type="entry name" value="BTB"/>
    <property type="match status" value="1"/>
</dbReference>
<dbReference type="Proteomes" id="UP001178507">
    <property type="component" value="Unassembled WGS sequence"/>
</dbReference>
<evidence type="ECO:0000313" key="2">
    <source>
        <dbReference type="EMBL" id="CAJ1393222.1"/>
    </source>
</evidence>
<dbReference type="InterPro" id="IPR000210">
    <property type="entry name" value="BTB/POZ_dom"/>
</dbReference>
<evidence type="ECO:0000259" key="1">
    <source>
        <dbReference type="PROSITE" id="PS50097"/>
    </source>
</evidence>
<name>A0AA36ITI0_9DINO</name>
<dbReference type="PANTHER" id="PTHR24413">
    <property type="entry name" value="SPECKLE-TYPE POZ PROTEIN"/>
    <property type="match status" value="1"/>
</dbReference>
<dbReference type="EMBL" id="CAUJNA010002513">
    <property type="protein sequence ID" value="CAJ1393222.1"/>
    <property type="molecule type" value="Genomic_DNA"/>
</dbReference>
<protein>
    <recommendedName>
        <fullName evidence="1">BTB domain-containing protein</fullName>
    </recommendedName>
</protein>
<sequence length="343" mass="37597">MPTTRPVWDRALSSYMLVFDDDWTVRVPGSAGSESPLALVPAEYVGEEFMVRVVEFPGDGNSISVGGIYGTGTAPCQAGDLGFLPQSFGIRSQHFTNSQVGTKGSRRDGPIVKSGDSIMVKWSAGNAEVFVNDARVWHGSLLAPARARRFFGASVADNAVLRIEATQKHSRIPVCYTERLLQNSIFTDVTILCADGTVEAHKALLAASSPVFYRMFESGMLESRDGRVNIDAPKEVVSSLLRHVYTGAFDPNIDAAAMIELAHMYDLQDLAAFCGEILVDNVAPANVSQCAEKIRRLRSTSASNAETDDIFEQIWQRLMARIQQDPVLMRAVLESHNHEREPC</sequence>
<dbReference type="PROSITE" id="PS50097">
    <property type="entry name" value="BTB"/>
    <property type="match status" value="1"/>
</dbReference>
<dbReference type="SMART" id="SM00225">
    <property type="entry name" value="BTB"/>
    <property type="match status" value="1"/>
</dbReference>
<dbReference type="SUPFAM" id="SSF54695">
    <property type="entry name" value="POZ domain"/>
    <property type="match status" value="1"/>
</dbReference>
<dbReference type="CDD" id="cd18186">
    <property type="entry name" value="BTB_POZ_ZBTB_KLHL-like"/>
    <property type="match status" value="1"/>
</dbReference>
<dbReference type="InterPro" id="IPR011333">
    <property type="entry name" value="SKP1/BTB/POZ_sf"/>
</dbReference>
<proteinExistence type="predicted"/>
<feature type="domain" description="BTB" evidence="1">
    <location>
        <begin position="187"/>
        <end position="253"/>
    </location>
</feature>
<accession>A0AA36ITI0</accession>
<comment type="caution">
    <text evidence="2">The sequence shown here is derived from an EMBL/GenBank/DDBJ whole genome shotgun (WGS) entry which is preliminary data.</text>
</comment>
<organism evidence="2 3">
    <name type="scientific">Effrenium voratum</name>
    <dbReference type="NCBI Taxonomy" id="2562239"/>
    <lineage>
        <taxon>Eukaryota</taxon>
        <taxon>Sar</taxon>
        <taxon>Alveolata</taxon>
        <taxon>Dinophyceae</taxon>
        <taxon>Suessiales</taxon>
        <taxon>Symbiodiniaceae</taxon>
        <taxon>Effrenium</taxon>
    </lineage>
</organism>
<keyword evidence="3" id="KW-1185">Reference proteome</keyword>